<protein>
    <recommendedName>
        <fullName evidence="6">Flagellar assembly protein FliH</fullName>
    </recommendedName>
</protein>
<dbReference type="Proteomes" id="UP000646365">
    <property type="component" value="Unassembled WGS sequence"/>
</dbReference>
<dbReference type="GO" id="GO:0005829">
    <property type="term" value="C:cytosol"/>
    <property type="evidence" value="ECO:0007669"/>
    <property type="project" value="TreeGrafter"/>
</dbReference>
<name>A0A8J2YZ35_9PROT</name>
<proteinExistence type="predicted"/>
<reference evidence="4" key="2">
    <citation type="submission" date="2020-09" db="EMBL/GenBank/DDBJ databases">
        <authorList>
            <person name="Sun Q."/>
            <person name="Zhou Y."/>
        </authorList>
    </citation>
    <scope>NUCLEOTIDE SEQUENCE</scope>
    <source>
        <strain evidence="4">CGMCC 1.15725</strain>
    </source>
</reference>
<sequence length="244" mass="26360">MKTVRKFEFDLSFDQPAARPNVRVAAPEPEPEPMPEPEPAEPPPPPAPTFSQEEIDAARHLGLLEGRTAGEMDAMQRIERRLADTVERLTHDLETLKGAQQAALGQIERQATELCLGVVRQLFPVLSARSGTDEIAALIGDALALAVEQPKLTLLCAPGMTEALEPVLTEAARRSGFEGRLAVRGDPTLVETDCRIEWNDGGLDRNTGRLMAEIEAAVARGLADFDRRFGGDGTGSSGALEESR</sequence>
<evidence type="ECO:0008006" key="6">
    <source>
        <dbReference type="Google" id="ProtNLM"/>
    </source>
</evidence>
<dbReference type="AlphaFoldDB" id="A0A8J2YZ35"/>
<dbReference type="RefSeq" id="WP_189051069.1">
    <property type="nucleotide sequence ID" value="NZ_BMJQ01000016.1"/>
</dbReference>
<dbReference type="PANTHER" id="PTHR34982:SF1">
    <property type="entry name" value="FLAGELLAR ASSEMBLY PROTEIN FLIH"/>
    <property type="match status" value="1"/>
</dbReference>
<dbReference type="GO" id="GO:0015031">
    <property type="term" value="P:protein transport"/>
    <property type="evidence" value="ECO:0007669"/>
    <property type="project" value="UniProtKB-KW"/>
</dbReference>
<evidence type="ECO:0000313" key="4">
    <source>
        <dbReference type="EMBL" id="GGF39079.1"/>
    </source>
</evidence>
<feature type="region of interest" description="Disordered" evidence="3">
    <location>
        <begin position="1"/>
        <end position="51"/>
    </location>
</feature>
<keyword evidence="1" id="KW-0813">Transport</keyword>
<evidence type="ECO:0000256" key="2">
    <source>
        <dbReference type="ARBA" id="ARBA00022927"/>
    </source>
</evidence>
<keyword evidence="2" id="KW-0653">Protein transport</keyword>
<feature type="compositionally biased region" description="Acidic residues" evidence="3">
    <location>
        <begin position="29"/>
        <end position="39"/>
    </location>
</feature>
<dbReference type="PANTHER" id="PTHR34982">
    <property type="entry name" value="YOP PROTEINS TRANSLOCATION PROTEIN L"/>
    <property type="match status" value="1"/>
</dbReference>
<dbReference type="InterPro" id="IPR051472">
    <property type="entry name" value="T3SS_Stator/FliH"/>
</dbReference>
<gene>
    <name evidence="4" type="ORF">GCM10011611_51790</name>
</gene>
<evidence type="ECO:0000256" key="1">
    <source>
        <dbReference type="ARBA" id="ARBA00022448"/>
    </source>
</evidence>
<evidence type="ECO:0000256" key="3">
    <source>
        <dbReference type="SAM" id="MobiDB-lite"/>
    </source>
</evidence>
<keyword evidence="5" id="KW-1185">Reference proteome</keyword>
<evidence type="ECO:0000313" key="5">
    <source>
        <dbReference type="Proteomes" id="UP000646365"/>
    </source>
</evidence>
<dbReference type="EMBL" id="BMJQ01000016">
    <property type="protein sequence ID" value="GGF39079.1"/>
    <property type="molecule type" value="Genomic_DNA"/>
</dbReference>
<organism evidence="4 5">
    <name type="scientific">Aliidongia dinghuensis</name>
    <dbReference type="NCBI Taxonomy" id="1867774"/>
    <lineage>
        <taxon>Bacteria</taxon>
        <taxon>Pseudomonadati</taxon>
        <taxon>Pseudomonadota</taxon>
        <taxon>Alphaproteobacteria</taxon>
        <taxon>Rhodospirillales</taxon>
        <taxon>Dongiaceae</taxon>
        <taxon>Aliidongia</taxon>
    </lineage>
</organism>
<accession>A0A8J2YZ35</accession>
<feature type="compositionally biased region" description="Low complexity" evidence="3">
    <location>
        <begin position="16"/>
        <end position="27"/>
    </location>
</feature>
<comment type="caution">
    <text evidence="4">The sequence shown here is derived from an EMBL/GenBank/DDBJ whole genome shotgun (WGS) entry which is preliminary data.</text>
</comment>
<reference evidence="4" key="1">
    <citation type="journal article" date="2014" name="Int. J. Syst. Evol. Microbiol.">
        <title>Complete genome sequence of Corynebacterium casei LMG S-19264T (=DSM 44701T), isolated from a smear-ripened cheese.</title>
        <authorList>
            <consortium name="US DOE Joint Genome Institute (JGI-PGF)"/>
            <person name="Walter F."/>
            <person name="Albersmeier A."/>
            <person name="Kalinowski J."/>
            <person name="Ruckert C."/>
        </authorList>
    </citation>
    <scope>NUCLEOTIDE SEQUENCE</scope>
    <source>
        <strain evidence="4">CGMCC 1.15725</strain>
    </source>
</reference>